<reference evidence="2 3" key="1">
    <citation type="submission" date="2019-03" db="EMBL/GenBank/DDBJ databases">
        <title>Roseomonas sp. a novel Roseomonas species isolated from Sea whip Gorgonian.</title>
        <authorList>
            <person name="Li F."/>
            <person name="Pan X."/>
            <person name="Huang S."/>
            <person name="Li Z."/>
            <person name="Meng B."/>
        </authorList>
    </citation>
    <scope>NUCLEOTIDE SEQUENCE [LARGE SCALE GENOMIC DNA]</scope>
    <source>
        <strain evidence="2 3">M0104</strain>
    </source>
</reference>
<organism evidence="2 3">
    <name type="scientific">Teichococcus coralli</name>
    <dbReference type="NCBI Taxonomy" id="2545983"/>
    <lineage>
        <taxon>Bacteria</taxon>
        <taxon>Pseudomonadati</taxon>
        <taxon>Pseudomonadota</taxon>
        <taxon>Alphaproteobacteria</taxon>
        <taxon>Acetobacterales</taxon>
        <taxon>Roseomonadaceae</taxon>
        <taxon>Roseomonas</taxon>
    </lineage>
</organism>
<accession>A0A845B6E9</accession>
<proteinExistence type="predicted"/>
<dbReference type="OrthoDB" id="14053at2"/>
<dbReference type="Gene3D" id="3.40.1260.10">
    <property type="entry name" value="DsrEFH-like"/>
    <property type="match status" value="1"/>
</dbReference>
<evidence type="ECO:0000256" key="1">
    <source>
        <dbReference type="SAM" id="SignalP"/>
    </source>
</evidence>
<dbReference type="InterPro" id="IPR003787">
    <property type="entry name" value="Sulphur_relay_DsrE/F-like"/>
</dbReference>
<keyword evidence="3" id="KW-1185">Reference proteome</keyword>
<dbReference type="Proteomes" id="UP000460715">
    <property type="component" value="Unassembled WGS sequence"/>
</dbReference>
<dbReference type="InterPro" id="IPR027396">
    <property type="entry name" value="DsrEFH-like"/>
</dbReference>
<keyword evidence="1" id="KW-0732">Signal</keyword>
<name>A0A845B6E9_9PROT</name>
<dbReference type="EMBL" id="SNVJ01000001">
    <property type="protein sequence ID" value="MXP62008.1"/>
    <property type="molecule type" value="Genomic_DNA"/>
</dbReference>
<dbReference type="AlphaFoldDB" id="A0A845B6E9"/>
<dbReference type="Pfam" id="PF02635">
    <property type="entry name" value="DsrE"/>
    <property type="match status" value="1"/>
</dbReference>
<dbReference type="PANTHER" id="PTHR37691:SF1">
    <property type="entry name" value="BLR3518 PROTEIN"/>
    <property type="match status" value="1"/>
</dbReference>
<sequence length="176" mass="19064">MKAVLTAAVLVASLAWCGPSQAAPPSAEPYADQKVVYHNDGGHTSISIFKRVYLMMRGLVSDEDVAGEANEAYFQGLLGNIRNHINAVGKEHVRISVVDHSAGVEMFKLANRDKALAAKMDALRADGVRFLICANTLNATHIDWRQLHGVNEEDVVPSGVAEIAKLEGQGYVYIHP</sequence>
<dbReference type="SUPFAM" id="SSF75169">
    <property type="entry name" value="DsrEFH-like"/>
    <property type="match status" value="1"/>
</dbReference>
<evidence type="ECO:0000313" key="2">
    <source>
        <dbReference type="EMBL" id="MXP62008.1"/>
    </source>
</evidence>
<protein>
    <recommendedName>
        <fullName evidence="4">Sulfur reduction protein DsrE</fullName>
    </recommendedName>
</protein>
<feature type="signal peptide" evidence="1">
    <location>
        <begin position="1"/>
        <end position="22"/>
    </location>
</feature>
<gene>
    <name evidence="2" type="ORF">E0493_01410</name>
</gene>
<dbReference type="PANTHER" id="PTHR37691">
    <property type="entry name" value="BLR3518 PROTEIN"/>
    <property type="match status" value="1"/>
</dbReference>
<evidence type="ECO:0000313" key="3">
    <source>
        <dbReference type="Proteomes" id="UP000460715"/>
    </source>
</evidence>
<dbReference type="RefSeq" id="WP_160935116.1">
    <property type="nucleotide sequence ID" value="NZ_SNVJ01000001.1"/>
</dbReference>
<comment type="caution">
    <text evidence="2">The sequence shown here is derived from an EMBL/GenBank/DDBJ whole genome shotgun (WGS) entry which is preliminary data.</text>
</comment>
<feature type="chain" id="PRO_5032608615" description="Sulfur reduction protein DsrE" evidence="1">
    <location>
        <begin position="23"/>
        <end position="176"/>
    </location>
</feature>
<evidence type="ECO:0008006" key="4">
    <source>
        <dbReference type="Google" id="ProtNLM"/>
    </source>
</evidence>